<dbReference type="Gene3D" id="6.10.340.10">
    <property type="match status" value="1"/>
</dbReference>
<dbReference type="PANTHER" id="PTHR34220">
    <property type="entry name" value="SENSOR HISTIDINE KINASE YPDA"/>
    <property type="match status" value="1"/>
</dbReference>
<evidence type="ECO:0000259" key="2">
    <source>
        <dbReference type="Pfam" id="PF06580"/>
    </source>
</evidence>
<dbReference type="STRING" id="1121322.SAMN02745136_02108"/>
<keyword evidence="1" id="KW-0812">Transmembrane</keyword>
<dbReference type="InterPro" id="IPR036890">
    <property type="entry name" value="HATPase_C_sf"/>
</dbReference>
<accession>A0A1M6R0U3</accession>
<organism evidence="3 4">
    <name type="scientific">Anaerocolumna jejuensis DSM 15929</name>
    <dbReference type="NCBI Taxonomy" id="1121322"/>
    <lineage>
        <taxon>Bacteria</taxon>
        <taxon>Bacillati</taxon>
        <taxon>Bacillota</taxon>
        <taxon>Clostridia</taxon>
        <taxon>Lachnospirales</taxon>
        <taxon>Lachnospiraceae</taxon>
        <taxon>Anaerocolumna</taxon>
    </lineage>
</organism>
<dbReference type="Proteomes" id="UP000184386">
    <property type="component" value="Unassembled WGS sequence"/>
</dbReference>
<feature type="transmembrane region" description="Helical" evidence="1">
    <location>
        <begin position="268"/>
        <end position="287"/>
    </location>
</feature>
<evidence type="ECO:0000256" key="1">
    <source>
        <dbReference type="SAM" id="Phobius"/>
    </source>
</evidence>
<dbReference type="InterPro" id="IPR050640">
    <property type="entry name" value="Bact_2-comp_sensor_kinase"/>
</dbReference>
<dbReference type="EMBL" id="FRAC01000010">
    <property type="protein sequence ID" value="SHK25968.1"/>
    <property type="molecule type" value="Genomic_DNA"/>
</dbReference>
<dbReference type="Gene3D" id="3.30.565.10">
    <property type="entry name" value="Histidine kinase-like ATPase, C-terminal domain"/>
    <property type="match status" value="1"/>
</dbReference>
<keyword evidence="4" id="KW-1185">Reference proteome</keyword>
<dbReference type="PANTHER" id="PTHR34220:SF7">
    <property type="entry name" value="SENSOR HISTIDINE KINASE YPDA"/>
    <property type="match status" value="1"/>
</dbReference>
<evidence type="ECO:0000313" key="4">
    <source>
        <dbReference type="Proteomes" id="UP000184386"/>
    </source>
</evidence>
<name>A0A1M6R0U3_9FIRM</name>
<dbReference type="InterPro" id="IPR010559">
    <property type="entry name" value="Sig_transdc_His_kin_internal"/>
</dbReference>
<sequence length="568" mass="66062">MQKKKSFVNKIFLYQFLLTGLLLVVLGVFVISSYGILKKEISESSDTLLKIYSNEVTNNMTEMNSILRSITAQGEYLAKLKSRDENERTLASISLHNYMQNLASREDISGVLVVYDSNYNICLDAVEAGFDYGRKTYLREFTRRATVNVKILNHKWNFLNYENETYMYKIILTGRRAIAIYIRTNNLLDNTFSEDNSNRSIVLANDAGNIGKVWGNVTGDIKVGGDIGQINLKNYYLTMKKVADSQLIIYCYTSKNSILKQIHTSMKIVGFIVSTAVLFMLFILKFTRKEVAIPMQIIANDMVRIKNGEYDNRIDGDFNAKEFEMLQDTTNQMIDEILGLKIQTYEKRIELQNMELKSIRLQLKPHFFLNALTTISSLSSQNKNVQIKTFIDALSKNVRYMFRAGFHTVALKEEVKHVENYFEMQELKYPGCIFYMIDLPQELSEWKIPQMLIHTFVENEYKYAVSLDETLTVLIKIRKLVYKEEEMLMIEIEDDGKGYPEEVLEYMNGIRNNNNERGTRIGLWSLKRMMELMYERNDLLILENIEPHGCRNRIYVPEKAKHEMLGIT</sequence>
<reference evidence="3 4" key="1">
    <citation type="submission" date="2016-11" db="EMBL/GenBank/DDBJ databases">
        <authorList>
            <person name="Jaros S."/>
            <person name="Januszkiewicz K."/>
            <person name="Wedrychowicz H."/>
        </authorList>
    </citation>
    <scope>NUCLEOTIDE SEQUENCE [LARGE SCALE GENOMIC DNA]</scope>
    <source>
        <strain evidence="3 4">DSM 15929</strain>
    </source>
</reference>
<dbReference type="SUPFAM" id="SSF55874">
    <property type="entry name" value="ATPase domain of HSP90 chaperone/DNA topoisomerase II/histidine kinase"/>
    <property type="match status" value="1"/>
</dbReference>
<keyword evidence="1" id="KW-0472">Membrane</keyword>
<keyword evidence="3" id="KW-0808">Transferase</keyword>
<feature type="domain" description="Signal transduction histidine kinase internal region" evidence="2">
    <location>
        <begin position="354"/>
        <end position="430"/>
    </location>
</feature>
<keyword evidence="3" id="KW-0418">Kinase</keyword>
<keyword evidence="1" id="KW-1133">Transmembrane helix</keyword>
<dbReference type="Pfam" id="PF06580">
    <property type="entry name" value="His_kinase"/>
    <property type="match status" value="1"/>
</dbReference>
<dbReference type="AlphaFoldDB" id="A0A1M6R0U3"/>
<protein>
    <submittedName>
        <fullName evidence="3">Histidine kinase-, DNA gyrase B-, and HSP90-like ATPase</fullName>
    </submittedName>
</protein>
<gene>
    <name evidence="3" type="ORF">SAMN02745136_02108</name>
</gene>
<proteinExistence type="predicted"/>
<dbReference type="GO" id="GO:0016020">
    <property type="term" value="C:membrane"/>
    <property type="evidence" value="ECO:0007669"/>
    <property type="project" value="InterPro"/>
</dbReference>
<dbReference type="GO" id="GO:0000155">
    <property type="term" value="F:phosphorelay sensor kinase activity"/>
    <property type="evidence" value="ECO:0007669"/>
    <property type="project" value="InterPro"/>
</dbReference>
<evidence type="ECO:0000313" key="3">
    <source>
        <dbReference type="EMBL" id="SHK25968.1"/>
    </source>
</evidence>
<feature type="transmembrane region" description="Helical" evidence="1">
    <location>
        <begin position="12"/>
        <end position="37"/>
    </location>
</feature>
<dbReference type="RefSeq" id="WP_073275570.1">
    <property type="nucleotide sequence ID" value="NZ_FRAC01000010.1"/>
</dbReference>